<evidence type="ECO:0000259" key="2">
    <source>
        <dbReference type="PROSITE" id="PS50158"/>
    </source>
</evidence>
<proteinExistence type="predicted"/>
<name>A0AAW1GME1_SAPOF</name>
<dbReference type="Proteomes" id="UP001443914">
    <property type="component" value="Unassembled WGS sequence"/>
</dbReference>
<dbReference type="PANTHER" id="PTHR33116">
    <property type="entry name" value="REVERSE TRANSCRIPTASE ZINC-BINDING DOMAIN-CONTAINING PROTEIN-RELATED-RELATED"/>
    <property type="match status" value="1"/>
</dbReference>
<feature type="domain" description="CCHC-type" evidence="2">
    <location>
        <begin position="204"/>
        <end position="219"/>
    </location>
</feature>
<keyword evidence="1" id="KW-0862">Zinc</keyword>
<evidence type="ECO:0000313" key="3">
    <source>
        <dbReference type="EMBL" id="KAK9666078.1"/>
    </source>
</evidence>
<keyword evidence="1" id="KW-0479">Metal-binding</keyword>
<dbReference type="Pfam" id="PF03372">
    <property type="entry name" value="Exo_endo_phos"/>
    <property type="match status" value="1"/>
</dbReference>
<dbReference type="Pfam" id="PF13966">
    <property type="entry name" value="zf-RVT"/>
    <property type="match status" value="1"/>
</dbReference>
<dbReference type="EMBL" id="JBDFQZ010000014">
    <property type="protein sequence ID" value="KAK9666078.1"/>
    <property type="molecule type" value="Genomic_DNA"/>
</dbReference>
<comment type="caution">
    <text evidence="3">The sequence shown here is derived from an EMBL/GenBank/DDBJ whole genome shotgun (WGS) entry which is preliminary data.</text>
</comment>
<gene>
    <name evidence="3" type="ORF">RND81_14G158900</name>
</gene>
<dbReference type="InterPro" id="IPR012337">
    <property type="entry name" value="RNaseH-like_sf"/>
</dbReference>
<dbReference type="InterPro" id="IPR000477">
    <property type="entry name" value="RT_dom"/>
</dbReference>
<dbReference type="CDD" id="cd06222">
    <property type="entry name" value="RNase_H_like"/>
    <property type="match status" value="1"/>
</dbReference>
<organism evidence="3 4">
    <name type="scientific">Saponaria officinalis</name>
    <name type="common">Common soapwort</name>
    <name type="synonym">Lychnis saponaria</name>
    <dbReference type="NCBI Taxonomy" id="3572"/>
    <lineage>
        <taxon>Eukaryota</taxon>
        <taxon>Viridiplantae</taxon>
        <taxon>Streptophyta</taxon>
        <taxon>Embryophyta</taxon>
        <taxon>Tracheophyta</taxon>
        <taxon>Spermatophyta</taxon>
        <taxon>Magnoliopsida</taxon>
        <taxon>eudicotyledons</taxon>
        <taxon>Gunneridae</taxon>
        <taxon>Pentapetalae</taxon>
        <taxon>Caryophyllales</taxon>
        <taxon>Caryophyllaceae</taxon>
        <taxon>Caryophylleae</taxon>
        <taxon>Saponaria</taxon>
    </lineage>
</organism>
<dbReference type="CDD" id="cd01650">
    <property type="entry name" value="RT_nLTR_like"/>
    <property type="match status" value="1"/>
</dbReference>
<dbReference type="InterPro" id="IPR025836">
    <property type="entry name" value="Zn_knuckle_CX2CX4HX4C"/>
</dbReference>
<dbReference type="Gene3D" id="3.60.10.10">
    <property type="entry name" value="Endonuclease/exonuclease/phosphatase"/>
    <property type="match status" value="1"/>
</dbReference>
<keyword evidence="4" id="KW-1185">Reference proteome</keyword>
<sequence>MAEDENRNERVENEEEIFDWDTGEETNKLSSHALIGRLWGSKSVNIKATIETMCKLWSTKKEVTGNVIDSPSKTFIFHFNDLGDKSRVLEGQPWHFDSFVWCLNDPNTNGTLWDVPLSHVPLWVRVYDLPLEGRSSDGNCMKIGNQVGIFISRDSSSYPALDRAIRIRVLHDVRTNLKRYVSIRMGGGKIVNYPVKYERLPLFCYECGIIGHGEKDCEDGPYEEGCNAATPPNAMNLLSYNCQGLGNNPTVVSLKKLLNKEDVDMAVLVETKLNKTEMEGVARRLGDYEGISGDSVGRKSGVAINWRRQSMNVNFISSSTHHVDIEISGLFSDEKWRLTDIKDLSNLPWLVVGDFNKILYDHEKKGGAPRSQREMDDFRLAIDDCGLIDIGFTGEKFTWWNKRSEPDDIFERLDRGLASPEWVDTFPAINLTHLKRDRSDHIPLKLCRGGVPKKRRNMQFRFEDMWLSSEKCEEVVREAWGIHPNIMGSMVTLDNLEKCGKALLRWSKTEFGDLSRQLSEAKKRVSFLDSCQPTEANVVERRILSEKIDLLLAQEETYWRQRSRISYLREGDRNTKFFHLKASARRRRNKITKICMENGDWASADTEIEKVVVDYFTDLFSSTNPTDFEEVLHCIPTRPFIAEEIRFALDQMHSLKAPGPDGNDVSNWLINKTHIVMIPKIANAQTMKDFRPISLCNVVMKSMLDDIISPEQSAFVPGRIIADNALIAFEIFHFMKSYHRGDKGYMAFKLDMSKAVMLQLGFDSGWVTKIMRCVTSVSMATLINGGDPLSPYLFIIIARKSMEGIKICRGGPHISHLFFADDTIIFSKANKKNAETVHDVITQYELASGQRINMQKSEIFFSPNTALPDRDDVQGILGAKIVASPDKYLGLPAIIERNKTVAFAPLKERKYLSYAGREIVIKAVAQAISTYHMSLFKLPETFCADLNGAMARFWWGHDDQKRHIYWVAWRKLCKSKGDGGLGFRHLEDFNTSMLAKQLWRLLKHPNTLVARLMKARYYPTTSPLEASVGHHPSYTWRSIVSDFIRDNEWDKVRLLQCVCEAEAMDVMNIPLCQTVEDDELIWHYARDGIYSVKSGHAFILRDRDQCMASSSNNTKDPLWRDMWRLNVQPKVRNFLWRSCSKALPTGINLQQRVKDVDASCCRCNCYAETEVHALLMCPHSQQIWEAAGIQPDEEWGDVNNMTEWFRRVGEMNEYDDVDRLVMLLWAIWTEINKVFHGGDKGIASAIVESTLRYHKNFKNATKDEIEQVERENDVHNQVWRAPPEGVWKINVDAAKFEGIGSGLGVVIRNHVGSVGRAAVKQERCQWSAYIVEAKAAAFGLSMAIQMGVRAMVLESDSLQLIKALKLKKAPANYFGNMVSEILDLGASFESFSVNFIRRCGNEAAHVIAHYTPFDFTTRVWVDMCLDEIANVVLTDSISEFF</sequence>
<dbReference type="GO" id="GO:0008270">
    <property type="term" value="F:zinc ion binding"/>
    <property type="evidence" value="ECO:0007669"/>
    <property type="project" value="UniProtKB-KW"/>
</dbReference>
<dbReference type="InterPro" id="IPR036397">
    <property type="entry name" value="RNaseH_sf"/>
</dbReference>
<dbReference type="SUPFAM" id="SSF53098">
    <property type="entry name" value="Ribonuclease H-like"/>
    <property type="match status" value="1"/>
</dbReference>
<accession>A0AAW1GME1</accession>
<evidence type="ECO:0000313" key="4">
    <source>
        <dbReference type="Proteomes" id="UP001443914"/>
    </source>
</evidence>
<dbReference type="InterPro" id="IPR044730">
    <property type="entry name" value="RNase_H-like_dom_plant"/>
</dbReference>
<dbReference type="PANTHER" id="PTHR33116:SF86">
    <property type="entry name" value="REVERSE TRANSCRIPTASE DOMAIN-CONTAINING PROTEIN"/>
    <property type="match status" value="1"/>
</dbReference>
<evidence type="ECO:0000256" key="1">
    <source>
        <dbReference type="PROSITE-ProRule" id="PRU00047"/>
    </source>
</evidence>
<dbReference type="Pfam" id="PF14392">
    <property type="entry name" value="zf-CCHC_4"/>
    <property type="match status" value="1"/>
</dbReference>
<dbReference type="InterPro" id="IPR001878">
    <property type="entry name" value="Znf_CCHC"/>
</dbReference>
<dbReference type="Pfam" id="PF00078">
    <property type="entry name" value="RVT_1"/>
    <property type="match status" value="1"/>
</dbReference>
<dbReference type="InterPro" id="IPR005135">
    <property type="entry name" value="Endo/exonuclease/phosphatase"/>
</dbReference>
<dbReference type="PROSITE" id="PS50158">
    <property type="entry name" value="ZF_CCHC"/>
    <property type="match status" value="1"/>
</dbReference>
<dbReference type="InterPro" id="IPR002156">
    <property type="entry name" value="RNaseH_domain"/>
</dbReference>
<dbReference type="InterPro" id="IPR025558">
    <property type="entry name" value="DUF4283"/>
</dbReference>
<dbReference type="Gene3D" id="3.30.420.10">
    <property type="entry name" value="Ribonuclease H-like superfamily/Ribonuclease H"/>
    <property type="match status" value="1"/>
</dbReference>
<dbReference type="GO" id="GO:0003676">
    <property type="term" value="F:nucleic acid binding"/>
    <property type="evidence" value="ECO:0007669"/>
    <property type="project" value="InterPro"/>
</dbReference>
<dbReference type="InterPro" id="IPR036691">
    <property type="entry name" value="Endo/exonu/phosph_ase_sf"/>
</dbReference>
<protein>
    <recommendedName>
        <fullName evidence="2">CCHC-type domain-containing protein</fullName>
    </recommendedName>
</protein>
<reference evidence="3" key="1">
    <citation type="submission" date="2024-03" db="EMBL/GenBank/DDBJ databases">
        <title>WGS assembly of Saponaria officinalis var. Norfolk2.</title>
        <authorList>
            <person name="Jenkins J."/>
            <person name="Shu S."/>
            <person name="Grimwood J."/>
            <person name="Barry K."/>
            <person name="Goodstein D."/>
            <person name="Schmutz J."/>
            <person name="Leebens-Mack J."/>
            <person name="Osbourn A."/>
        </authorList>
    </citation>
    <scope>NUCLEOTIDE SEQUENCE [LARGE SCALE GENOMIC DNA]</scope>
    <source>
        <strain evidence="3">JIC</strain>
    </source>
</reference>
<dbReference type="Pfam" id="PF14111">
    <property type="entry name" value="DUF4283"/>
    <property type="match status" value="1"/>
</dbReference>
<dbReference type="GO" id="GO:0004523">
    <property type="term" value="F:RNA-DNA hybrid ribonuclease activity"/>
    <property type="evidence" value="ECO:0007669"/>
    <property type="project" value="InterPro"/>
</dbReference>
<dbReference type="SUPFAM" id="SSF56219">
    <property type="entry name" value="DNase I-like"/>
    <property type="match status" value="1"/>
</dbReference>
<dbReference type="InterPro" id="IPR026960">
    <property type="entry name" value="RVT-Znf"/>
</dbReference>
<dbReference type="Pfam" id="PF13456">
    <property type="entry name" value="RVT_3"/>
    <property type="match status" value="1"/>
</dbReference>
<keyword evidence="1" id="KW-0863">Zinc-finger</keyword>